<evidence type="ECO:0000313" key="1">
    <source>
        <dbReference type="EMBL" id="CAJ1493968.1"/>
    </source>
</evidence>
<proteinExistence type="predicted"/>
<evidence type="ECO:0000313" key="2">
    <source>
        <dbReference type="Proteomes" id="UP001190336"/>
    </source>
</evidence>
<gene>
    <name evidence="1" type="ORF">MU0083_000584</name>
</gene>
<reference evidence="1 2" key="1">
    <citation type="submission" date="2023-08" db="EMBL/GenBank/DDBJ databases">
        <authorList>
            <person name="Folkvardsen B D."/>
            <person name="Norman A."/>
        </authorList>
    </citation>
    <scope>NUCLEOTIDE SEQUENCE [LARGE SCALE GENOMIC DNA]</scope>
    <source>
        <strain evidence="1 2">Mu0083</strain>
    </source>
</reference>
<organism evidence="1 2">
    <name type="scientific">[Mycobacterium] kokjensenii</name>
    <dbReference type="NCBI Taxonomy" id="3064287"/>
    <lineage>
        <taxon>Bacteria</taxon>
        <taxon>Bacillati</taxon>
        <taxon>Actinomycetota</taxon>
        <taxon>Actinomycetes</taxon>
        <taxon>Mycobacteriales</taxon>
        <taxon>Mycobacteriaceae</taxon>
        <taxon>Mycolicibacter</taxon>
    </lineage>
</organism>
<sequence length="44" mass="4241">MTGFLSALGITATTATVGASMMGQGTVAVCVGLVSAAFFAGRLC</sequence>
<keyword evidence="2" id="KW-1185">Reference proteome</keyword>
<name>A0ABM9L7G5_9MYCO</name>
<dbReference type="EMBL" id="OY726394">
    <property type="protein sequence ID" value="CAJ1493968.1"/>
    <property type="molecule type" value="Genomic_DNA"/>
</dbReference>
<dbReference type="Proteomes" id="UP001190336">
    <property type="component" value="Chromosome"/>
</dbReference>
<dbReference type="RefSeq" id="WP_308475506.1">
    <property type="nucleotide sequence ID" value="NZ_OY726394.1"/>
</dbReference>
<protein>
    <submittedName>
        <fullName evidence="1">Uncharacterized protein</fullName>
    </submittedName>
</protein>
<accession>A0ABM9L7G5</accession>